<comment type="caution">
    <text evidence="1">The sequence shown here is derived from an EMBL/GenBank/DDBJ whole genome shotgun (WGS) entry which is preliminary data.</text>
</comment>
<reference evidence="1" key="1">
    <citation type="submission" date="2018-11" db="EMBL/GenBank/DDBJ databases">
        <authorList>
            <consortium name="Pathogen Informatics"/>
        </authorList>
    </citation>
    <scope>NUCLEOTIDE SEQUENCE</scope>
</reference>
<sequence length="97" mass="10473">MVAVVTSTGNSSGGHRQGQFMQAFQTEGLLRVASSPVREIAGRNRSTIILSRSPSVHPYRYEAISCTQTPTQPDFALCARNWRPIAPSQAELPTASA</sequence>
<dbReference type="Proteomes" id="UP000784294">
    <property type="component" value="Unassembled WGS sequence"/>
</dbReference>
<accession>A0A3S5CBC8</accession>
<proteinExistence type="predicted"/>
<name>A0A3S5CBC8_9PLAT</name>
<evidence type="ECO:0000313" key="2">
    <source>
        <dbReference type="Proteomes" id="UP000784294"/>
    </source>
</evidence>
<dbReference type="EMBL" id="CAAALY010001417">
    <property type="protein sequence ID" value="VEL07289.1"/>
    <property type="molecule type" value="Genomic_DNA"/>
</dbReference>
<organism evidence="1 2">
    <name type="scientific">Protopolystoma xenopodis</name>
    <dbReference type="NCBI Taxonomy" id="117903"/>
    <lineage>
        <taxon>Eukaryota</taxon>
        <taxon>Metazoa</taxon>
        <taxon>Spiralia</taxon>
        <taxon>Lophotrochozoa</taxon>
        <taxon>Platyhelminthes</taxon>
        <taxon>Monogenea</taxon>
        <taxon>Polyopisthocotylea</taxon>
        <taxon>Polystomatidea</taxon>
        <taxon>Polystomatidae</taxon>
        <taxon>Protopolystoma</taxon>
    </lineage>
</organism>
<dbReference type="AlphaFoldDB" id="A0A3S5CBC8"/>
<keyword evidence="2" id="KW-1185">Reference proteome</keyword>
<gene>
    <name evidence="1" type="ORF">PXEA_LOCUS729</name>
</gene>
<evidence type="ECO:0000313" key="1">
    <source>
        <dbReference type="EMBL" id="VEL07289.1"/>
    </source>
</evidence>
<protein>
    <submittedName>
        <fullName evidence="1">Uncharacterized protein</fullName>
    </submittedName>
</protein>